<dbReference type="OrthoDB" id="2343925at2759"/>
<dbReference type="Proteomes" id="UP000078237">
    <property type="component" value="Unassembled WGS sequence"/>
</dbReference>
<sequence>MLIQEAVGQYHEKYGFGSMSCTVYDTAWVSMVAKIIQEGNDEPRKEWLFPESLLYLIKTQSEDGSWDSAGCATPVDSILNTAASLLALKRHLDEPLQLHDMCIQHKLKSRVDSAAHALQARLQDWDVAGTNSVGFEIIVPSTLELLKDEGLVFDFPGKKHLMAIRAAKISRVRPEHLYAKQCTTAVHSLEAFVGKIDFDRVSHHCSNGAMMGSPSSTAAYLIYASQWADDAEAYLRHLVRGLGNRGGGVPSAYPSTYFEYTWILSTLLRAGFTPRDLACPALDRMRDILANAFSEEGGTIGFAPQVGGDVDDTAKGVMCLAILLQGGEQKREKLADTMIEHFETESHFKTYASERDPSFNANCNVLLALLNQQDVPRYAPQIVKAARFVSDYWWNTHGHTRDSGYMLLAQALTDLLTAVDGGLIRLDDDHLLSRTSITLFQCRLRVMLTQSSNGSWNDTHEQTSYGIAVLSEALRLSYFRDLHGQLNKAIDAAVRFLETVDSASCDYIWMEKVTYSSPFLSHGYKLAALKSSMQPTSGNHTVGSAMKPIQKHVGLFRQMPLFSSVPEWQLQASSIESSLFLPLLRAQRLDIFPRHDMEEDKYFDMIPFIWSACNNYSQNFTSTTYLYEMMVISFLNFQADEHMEAVAGKYFKHDTDALRRLIDYICLGESHRGSAADIDFPAEVHKPLRRFVLALLQHPGVTNASVWDQERLRYELWAYLQAHVSQTEDSARLQRSEKYNPARPGDTFSHWVRTTSADHTSGPYAFAFVGCLLSSGYGYKLGGLKCGESFPTASQKYLADCWCRHLAIMCRMYNFGSEE</sequence>
<dbReference type="PANTHER" id="PTHR31739">
    <property type="entry name" value="ENT-COPALYL DIPHOSPHATE SYNTHASE, CHLOROPLASTIC"/>
    <property type="match status" value="1"/>
</dbReference>
<dbReference type="AlphaFoldDB" id="A0A175VNP2"/>
<evidence type="ECO:0000313" key="3">
    <source>
        <dbReference type="Proteomes" id="UP000078237"/>
    </source>
</evidence>
<dbReference type="GO" id="GO:0010333">
    <property type="term" value="F:terpene synthase activity"/>
    <property type="evidence" value="ECO:0007669"/>
    <property type="project" value="InterPro"/>
</dbReference>
<dbReference type="SUPFAM" id="SSF48239">
    <property type="entry name" value="Terpenoid cyclases/Protein prenyltransferases"/>
    <property type="match status" value="2"/>
</dbReference>
<protein>
    <submittedName>
        <fullName evidence="2">Copalyl diphosphate synthase</fullName>
    </submittedName>
</protein>
<comment type="similarity">
    <text evidence="1">Belongs to the terpene synthase family.</text>
</comment>
<dbReference type="Gene3D" id="1.50.10.160">
    <property type="match status" value="1"/>
</dbReference>
<dbReference type="EMBL" id="LCTW02000579">
    <property type="protein sequence ID" value="KXX73003.1"/>
    <property type="molecule type" value="Genomic_DNA"/>
</dbReference>
<dbReference type="InterPro" id="IPR050148">
    <property type="entry name" value="Terpene_synthase-like"/>
</dbReference>
<keyword evidence="3" id="KW-1185">Reference proteome</keyword>
<proteinExistence type="inferred from homology"/>
<gene>
    <name evidence="2" type="ORF">MMYC01_210392</name>
</gene>
<reference evidence="2 3" key="1">
    <citation type="journal article" date="2016" name="Genome Announc.">
        <title>Genome Sequence of Madurella mycetomatis mm55, Isolated from a Human Mycetoma Case in Sudan.</title>
        <authorList>
            <person name="Smit S."/>
            <person name="Derks M.F."/>
            <person name="Bervoets S."/>
            <person name="Fahal A."/>
            <person name="van Leeuwen W."/>
            <person name="van Belkum A."/>
            <person name="van de Sande W.W."/>
        </authorList>
    </citation>
    <scope>NUCLEOTIDE SEQUENCE [LARGE SCALE GENOMIC DNA]</scope>
    <source>
        <strain evidence="3">mm55</strain>
    </source>
</reference>
<evidence type="ECO:0000313" key="2">
    <source>
        <dbReference type="EMBL" id="KXX73003.1"/>
    </source>
</evidence>
<comment type="caution">
    <text evidence="2">The sequence shown here is derived from an EMBL/GenBank/DDBJ whole genome shotgun (WGS) entry which is preliminary data.</text>
</comment>
<organism evidence="2 3">
    <name type="scientific">Madurella mycetomatis</name>
    <dbReference type="NCBI Taxonomy" id="100816"/>
    <lineage>
        <taxon>Eukaryota</taxon>
        <taxon>Fungi</taxon>
        <taxon>Dikarya</taxon>
        <taxon>Ascomycota</taxon>
        <taxon>Pezizomycotina</taxon>
        <taxon>Sordariomycetes</taxon>
        <taxon>Sordariomycetidae</taxon>
        <taxon>Sordariales</taxon>
        <taxon>Sordariales incertae sedis</taxon>
        <taxon>Madurella</taxon>
    </lineage>
</organism>
<accession>A0A175VNP2</accession>
<dbReference type="InterPro" id="IPR008930">
    <property type="entry name" value="Terpenoid_cyclase/PrenylTrfase"/>
</dbReference>
<dbReference type="GO" id="GO:0016102">
    <property type="term" value="P:diterpenoid biosynthetic process"/>
    <property type="evidence" value="ECO:0007669"/>
    <property type="project" value="TreeGrafter"/>
</dbReference>
<evidence type="ECO:0000256" key="1">
    <source>
        <dbReference type="ARBA" id="ARBA00006333"/>
    </source>
</evidence>
<dbReference type="GO" id="GO:0000287">
    <property type="term" value="F:magnesium ion binding"/>
    <property type="evidence" value="ECO:0007669"/>
    <property type="project" value="TreeGrafter"/>
</dbReference>
<dbReference type="STRING" id="100816.A0A175VNP2"/>
<dbReference type="Gene3D" id="1.50.10.20">
    <property type="match status" value="1"/>
</dbReference>
<dbReference type="VEuPathDB" id="FungiDB:MMYC01_210392"/>
<name>A0A175VNP2_9PEZI</name>
<dbReference type="PANTHER" id="PTHR31739:SF25">
    <property type="entry name" value="(E,E)-GERANYLLINALOOL SYNTHASE"/>
    <property type="match status" value="1"/>
</dbReference>